<accession>A0A369ANL0</accession>
<evidence type="ECO:0000313" key="6">
    <source>
        <dbReference type="Proteomes" id="UP000252174"/>
    </source>
</evidence>
<comment type="caution">
    <text evidence="5">The sequence shown here is derived from an EMBL/GenBank/DDBJ whole genome shotgun (WGS) entry which is preliminary data.</text>
</comment>
<dbReference type="PANTHER" id="PTHR30055">
    <property type="entry name" value="HTH-TYPE TRANSCRIPTIONAL REGULATOR RUTR"/>
    <property type="match status" value="1"/>
</dbReference>
<evidence type="ECO:0000256" key="2">
    <source>
        <dbReference type="PROSITE-ProRule" id="PRU00335"/>
    </source>
</evidence>
<dbReference type="PANTHER" id="PTHR30055:SF226">
    <property type="entry name" value="HTH-TYPE TRANSCRIPTIONAL REGULATOR PKSA"/>
    <property type="match status" value="1"/>
</dbReference>
<evidence type="ECO:0000259" key="4">
    <source>
        <dbReference type="PROSITE" id="PS50977"/>
    </source>
</evidence>
<feature type="compositionally biased region" description="Pro residues" evidence="3">
    <location>
        <begin position="238"/>
        <end position="252"/>
    </location>
</feature>
<dbReference type="InterPro" id="IPR001647">
    <property type="entry name" value="HTH_TetR"/>
</dbReference>
<dbReference type="Gene3D" id="1.10.357.10">
    <property type="entry name" value="Tetracycline Repressor, domain 2"/>
    <property type="match status" value="1"/>
</dbReference>
<dbReference type="GO" id="GO:0003700">
    <property type="term" value="F:DNA-binding transcription factor activity"/>
    <property type="evidence" value="ECO:0007669"/>
    <property type="project" value="TreeGrafter"/>
</dbReference>
<feature type="region of interest" description="Disordered" evidence="3">
    <location>
        <begin position="1"/>
        <end position="33"/>
    </location>
</feature>
<dbReference type="RefSeq" id="WP_114482269.1">
    <property type="nucleotide sequence ID" value="NZ_QPJU01000002.1"/>
</dbReference>
<feature type="compositionally biased region" description="Basic residues" evidence="3">
    <location>
        <begin position="15"/>
        <end position="28"/>
    </location>
</feature>
<dbReference type="EMBL" id="QPJU01000002">
    <property type="protein sequence ID" value="RCX10665.1"/>
    <property type="molecule type" value="Genomic_DNA"/>
</dbReference>
<gene>
    <name evidence="5" type="ORF">DFR45_10266</name>
</gene>
<evidence type="ECO:0000313" key="5">
    <source>
        <dbReference type="EMBL" id="RCX10665.1"/>
    </source>
</evidence>
<keyword evidence="1 2" id="KW-0238">DNA-binding</keyword>
<proteinExistence type="predicted"/>
<keyword evidence="6" id="KW-1185">Reference proteome</keyword>
<feature type="domain" description="HTH tetR-type" evidence="4">
    <location>
        <begin position="33"/>
        <end position="93"/>
    </location>
</feature>
<evidence type="ECO:0000256" key="3">
    <source>
        <dbReference type="SAM" id="MobiDB-lite"/>
    </source>
</evidence>
<dbReference type="OrthoDB" id="5293507at2"/>
<dbReference type="GO" id="GO:0000976">
    <property type="term" value="F:transcription cis-regulatory region binding"/>
    <property type="evidence" value="ECO:0007669"/>
    <property type="project" value="TreeGrafter"/>
</dbReference>
<dbReference type="PROSITE" id="PS50977">
    <property type="entry name" value="HTH_TETR_2"/>
    <property type="match status" value="1"/>
</dbReference>
<sequence length="252" mass="27292">MPAKQTPEIPAAAPRKPRGTAQKPRRTQAMRSDETRGRILDAAFAVLKERGFAGLTTPEVAQRAGVSRGALVHHFPSKLELVAAAMEHVFGIALADGLRLAESARHSGNPAEALLKDTQAFYFSDCFAVGLDMLLAGGKDPALKDTAVAVVHNYRRPVERQWLAVIEELGLSPELSEDLLLLTVSLVRGLGVRHLWAPDPAQVQRLLRLWVEILGSYLAHRQPTSRAAQPCGPSEPSATPPEPQPARRPPAV</sequence>
<feature type="region of interest" description="Disordered" evidence="3">
    <location>
        <begin position="223"/>
        <end position="252"/>
    </location>
</feature>
<protein>
    <submittedName>
        <fullName evidence="5">TetR family transcriptional regulator</fullName>
    </submittedName>
</protein>
<reference evidence="5 6" key="1">
    <citation type="submission" date="2018-07" db="EMBL/GenBank/DDBJ databases">
        <title>Genomic Encyclopedia of Type Strains, Phase IV (KMG-IV): sequencing the most valuable type-strain genomes for metagenomic binning, comparative biology and taxonomic classification.</title>
        <authorList>
            <person name="Goeker M."/>
        </authorList>
    </citation>
    <scope>NUCLEOTIDE SEQUENCE [LARGE SCALE GENOMIC DNA]</scope>
    <source>
        <strain evidence="5 6">DSM 100911</strain>
    </source>
</reference>
<dbReference type="PRINTS" id="PR00455">
    <property type="entry name" value="HTHTETR"/>
</dbReference>
<feature type="DNA-binding region" description="H-T-H motif" evidence="2">
    <location>
        <begin position="56"/>
        <end position="75"/>
    </location>
</feature>
<dbReference type="Pfam" id="PF00440">
    <property type="entry name" value="TetR_N"/>
    <property type="match status" value="1"/>
</dbReference>
<evidence type="ECO:0000256" key="1">
    <source>
        <dbReference type="ARBA" id="ARBA00023125"/>
    </source>
</evidence>
<dbReference type="Proteomes" id="UP000252174">
    <property type="component" value="Unassembled WGS sequence"/>
</dbReference>
<organism evidence="5 6">
    <name type="scientific">Extensimonas vulgaris</name>
    <dbReference type="NCBI Taxonomy" id="1031594"/>
    <lineage>
        <taxon>Bacteria</taxon>
        <taxon>Pseudomonadati</taxon>
        <taxon>Pseudomonadota</taxon>
        <taxon>Betaproteobacteria</taxon>
        <taxon>Burkholderiales</taxon>
        <taxon>Comamonadaceae</taxon>
        <taxon>Extensimonas</taxon>
    </lineage>
</organism>
<dbReference type="AlphaFoldDB" id="A0A369ANL0"/>
<dbReference type="InterPro" id="IPR050109">
    <property type="entry name" value="HTH-type_TetR-like_transc_reg"/>
</dbReference>
<dbReference type="InterPro" id="IPR009057">
    <property type="entry name" value="Homeodomain-like_sf"/>
</dbReference>
<name>A0A369ANL0_9BURK</name>
<dbReference type="SUPFAM" id="SSF46689">
    <property type="entry name" value="Homeodomain-like"/>
    <property type="match status" value="1"/>
</dbReference>